<accession>A0A0F9S3R8</accession>
<reference evidence="1" key="1">
    <citation type="journal article" date="2015" name="Nature">
        <title>Complex archaea that bridge the gap between prokaryotes and eukaryotes.</title>
        <authorList>
            <person name="Spang A."/>
            <person name="Saw J.H."/>
            <person name="Jorgensen S.L."/>
            <person name="Zaremba-Niedzwiedzka K."/>
            <person name="Martijn J."/>
            <person name="Lind A.E."/>
            <person name="van Eijk R."/>
            <person name="Schleper C."/>
            <person name="Guy L."/>
            <person name="Ettema T.J."/>
        </authorList>
    </citation>
    <scope>NUCLEOTIDE SEQUENCE</scope>
</reference>
<dbReference type="EMBL" id="LAZR01000649">
    <property type="protein sequence ID" value="KKN61714.1"/>
    <property type="molecule type" value="Genomic_DNA"/>
</dbReference>
<protein>
    <submittedName>
        <fullName evidence="1">Uncharacterized protein</fullName>
    </submittedName>
</protein>
<evidence type="ECO:0000313" key="1">
    <source>
        <dbReference type="EMBL" id="KKN61714.1"/>
    </source>
</evidence>
<proteinExistence type="predicted"/>
<organism evidence="1">
    <name type="scientific">marine sediment metagenome</name>
    <dbReference type="NCBI Taxonomy" id="412755"/>
    <lineage>
        <taxon>unclassified sequences</taxon>
        <taxon>metagenomes</taxon>
        <taxon>ecological metagenomes</taxon>
    </lineage>
</organism>
<dbReference type="AlphaFoldDB" id="A0A0F9S3R8"/>
<sequence>MIVGRTWAWGHIPKTGGDATRAMVTALGLDVELTPAAEREKHSPFGTHLDPDGKDRIYAANIRRLPAWTISVLVHRRVFGWFPPDASPRAVSVEEAIEGGWGDERLGLLTNDGRTAVNRWLRTEVLASDLLRLLAEVEPVDVLAREQRRQRLSSFPRVNAMTYDHDLRQWFTRAQVDALYAKNPQWVDIEDRIYGRVQAVAV</sequence>
<name>A0A0F9S3R8_9ZZZZ</name>
<comment type="caution">
    <text evidence="1">The sequence shown here is derived from an EMBL/GenBank/DDBJ whole genome shotgun (WGS) entry which is preliminary data.</text>
</comment>
<gene>
    <name evidence="1" type="ORF">LCGC14_0519300</name>
</gene>